<keyword evidence="1" id="KW-0732">Signal</keyword>
<dbReference type="InterPro" id="IPR047808">
    <property type="entry name" value="CueP-like"/>
</dbReference>
<evidence type="ECO:0000313" key="2">
    <source>
        <dbReference type="EMBL" id="UPL17484.1"/>
    </source>
</evidence>
<feature type="signal peptide" evidence="1">
    <location>
        <begin position="1"/>
        <end position="37"/>
    </location>
</feature>
<dbReference type="NCBIfam" id="NF038094">
    <property type="entry name" value="CueP_fam"/>
    <property type="match status" value="1"/>
</dbReference>
<sequence length="211" mass="22276">MNQPLRTTTPVLSASRRRRWKPSTAFAALAVAAIALAGCAASPSPTGVDSAAQEILAAHGLTGLEVGDVVERLDAMPVADRPADLLASVEPDALVLRDANGREGRLPLPRDAVYISVAPFRDQTHECHFHSLTTCIGELSDTEVRITLTAADGTVLVDETRRTHDNGFTGLWVPRGIEATLSVESAGFTGAVPISTTSPDDPTCITDLQLL</sequence>
<proteinExistence type="predicted"/>
<dbReference type="EMBL" id="CP078078">
    <property type="protein sequence ID" value="UPL17484.1"/>
    <property type="molecule type" value="Genomic_DNA"/>
</dbReference>
<evidence type="ECO:0000256" key="1">
    <source>
        <dbReference type="SAM" id="SignalP"/>
    </source>
</evidence>
<keyword evidence="3" id="KW-1185">Reference proteome</keyword>
<organism evidence="2 3">
    <name type="scientific">Microbacterium aurugineum</name>
    <dbReference type="NCBI Taxonomy" id="2851642"/>
    <lineage>
        <taxon>Bacteria</taxon>
        <taxon>Bacillati</taxon>
        <taxon>Actinomycetota</taxon>
        <taxon>Actinomycetes</taxon>
        <taxon>Micrococcales</taxon>
        <taxon>Microbacteriaceae</taxon>
        <taxon>Microbacterium</taxon>
    </lineage>
</organism>
<dbReference type="RefSeq" id="WP_261812491.1">
    <property type="nucleotide sequence ID" value="NZ_CP078078.1"/>
</dbReference>
<dbReference type="Pfam" id="PF21172">
    <property type="entry name" value="CueP"/>
    <property type="match status" value="1"/>
</dbReference>
<evidence type="ECO:0000313" key="3">
    <source>
        <dbReference type="Proteomes" id="UP000830631"/>
    </source>
</evidence>
<gene>
    <name evidence="2" type="ORF">KV397_06805</name>
</gene>
<feature type="chain" id="PRO_5046328975" evidence="1">
    <location>
        <begin position="38"/>
        <end position="211"/>
    </location>
</feature>
<name>A0ABY4IY26_9MICO</name>
<dbReference type="Gene3D" id="2.60.40.3700">
    <property type="match status" value="1"/>
</dbReference>
<reference evidence="2 3" key="1">
    <citation type="submission" date="2021-06" db="EMBL/GenBank/DDBJ databases">
        <title>Genome-based taxonomic framework of Microbacterium strains isolated from marine environment, the description of four new species and reclassification of four preexisting species.</title>
        <authorList>
            <person name="Lee S.D."/>
            <person name="Kim S.-M."/>
            <person name="Byeon Y.-S."/>
            <person name="Yang H.L."/>
            <person name="Kim I.S."/>
        </authorList>
    </citation>
    <scope>NUCLEOTIDE SEQUENCE [LARGE SCALE GENOMIC DNA]</scope>
    <source>
        <strain evidence="2 3">KSW4-10</strain>
    </source>
</reference>
<accession>A0ABY4IY26</accession>
<protein>
    <submittedName>
        <fullName evidence="2">CueP family metal-binding protein</fullName>
    </submittedName>
</protein>
<dbReference type="Proteomes" id="UP000830631">
    <property type="component" value="Chromosome"/>
</dbReference>